<dbReference type="AlphaFoldDB" id="A0AAF3EN49"/>
<dbReference type="InterPro" id="IPR020831">
    <property type="entry name" value="GlycerAld/Erythrose_P_DH"/>
</dbReference>
<dbReference type="Pfam" id="PF00044">
    <property type="entry name" value="Gp_dh_N"/>
    <property type="match status" value="1"/>
</dbReference>
<dbReference type="SMART" id="SM00846">
    <property type="entry name" value="Gp_dh_N"/>
    <property type="match status" value="1"/>
</dbReference>
<evidence type="ECO:0000259" key="4">
    <source>
        <dbReference type="SMART" id="SM00846"/>
    </source>
</evidence>
<evidence type="ECO:0000256" key="1">
    <source>
        <dbReference type="ARBA" id="ARBA00007406"/>
    </source>
</evidence>
<keyword evidence="2" id="KW-0560">Oxidoreductase</keyword>
<evidence type="ECO:0000256" key="2">
    <source>
        <dbReference type="ARBA" id="ARBA00023002"/>
    </source>
</evidence>
<comment type="catalytic activity">
    <reaction evidence="3">
        <text>D-glyceraldehyde 3-phosphate + phosphate + NAD(+) = (2R)-3-phospho-glyceroyl phosphate + NADH + H(+)</text>
        <dbReference type="Rhea" id="RHEA:10300"/>
        <dbReference type="ChEBI" id="CHEBI:15378"/>
        <dbReference type="ChEBI" id="CHEBI:43474"/>
        <dbReference type="ChEBI" id="CHEBI:57540"/>
        <dbReference type="ChEBI" id="CHEBI:57604"/>
        <dbReference type="ChEBI" id="CHEBI:57945"/>
        <dbReference type="ChEBI" id="CHEBI:59776"/>
        <dbReference type="EC" id="1.2.1.12"/>
    </reaction>
</comment>
<organism evidence="5 6">
    <name type="scientific">Mesorhabditis belari</name>
    <dbReference type="NCBI Taxonomy" id="2138241"/>
    <lineage>
        <taxon>Eukaryota</taxon>
        <taxon>Metazoa</taxon>
        <taxon>Ecdysozoa</taxon>
        <taxon>Nematoda</taxon>
        <taxon>Chromadorea</taxon>
        <taxon>Rhabditida</taxon>
        <taxon>Rhabditina</taxon>
        <taxon>Rhabditomorpha</taxon>
        <taxon>Rhabditoidea</taxon>
        <taxon>Rhabditidae</taxon>
        <taxon>Mesorhabditinae</taxon>
        <taxon>Mesorhabditis</taxon>
    </lineage>
</organism>
<evidence type="ECO:0000256" key="3">
    <source>
        <dbReference type="ARBA" id="ARBA00047698"/>
    </source>
</evidence>
<protein>
    <recommendedName>
        <fullName evidence="4">Glyceraldehyde 3-phosphate dehydrogenase NAD(P) binding domain-containing protein</fullName>
    </recommendedName>
</protein>
<sequence>MSKPKVGIKGFGRIGRLVLGAAARSPTPSMLFAVHDPSIDIGYMVYMFTYDSTHGRFQREKFELMETPSSFPRRERAPTRLPSSTANFEISMVIISAPSADAPMFVMGVNENLY</sequence>
<dbReference type="WBParaSite" id="MBELARI_LOCUS1547">
    <property type="protein sequence ID" value="MBELARI_LOCUS1547"/>
    <property type="gene ID" value="MBELARI_LOCUS1547"/>
</dbReference>
<comment type="similarity">
    <text evidence="1">Belongs to the glyceraldehyde-3-phosphate dehydrogenase family.</text>
</comment>
<evidence type="ECO:0000313" key="6">
    <source>
        <dbReference type="WBParaSite" id="MBELARI_LOCUS1547"/>
    </source>
</evidence>
<dbReference type="GO" id="GO:0005829">
    <property type="term" value="C:cytosol"/>
    <property type="evidence" value="ECO:0007669"/>
    <property type="project" value="TreeGrafter"/>
</dbReference>
<dbReference type="GO" id="GO:0004365">
    <property type="term" value="F:glyceraldehyde-3-phosphate dehydrogenase (NAD+) (phosphorylating) activity"/>
    <property type="evidence" value="ECO:0007669"/>
    <property type="project" value="UniProtKB-EC"/>
</dbReference>
<dbReference type="Proteomes" id="UP000887575">
    <property type="component" value="Unassembled WGS sequence"/>
</dbReference>
<dbReference type="GO" id="GO:0051287">
    <property type="term" value="F:NAD binding"/>
    <property type="evidence" value="ECO:0007669"/>
    <property type="project" value="InterPro"/>
</dbReference>
<dbReference type="GO" id="GO:0006096">
    <property type="term" value="P:glycolytic process"/>
    <property type="evidence" value="ECO:0007669"/>
    <property type="project" value="TreeGrafter"/>
</dbReference>
<accession>A0AAF3EN49</accession>
<evidence type="ECO:0000313" key="5">
    <source>
        <dbReference type="Proteomes" id="UP000887575"/>
    </source>
</evidence>
<proteinExistence type="inferred from homology"/>
<name>A0AAF3EN49_9BILA</name>
<dbReference type="InterPro" id="IPR036291">
    <property type="entry name" value="NAD(P)-bd_dom_sf"/>
</dbReference>
<keyword evidence="5" id="KW-1185">Reference proteome</keyword>
<feature type="domain" description="Glyceraldehyde 3-phosphate dehydrogenase NAD(P) binding" evidence="4">
    <location>
        <begin position="4"/>
        <end position="113"/>
    </location>
</feature>
<reference evidence="6" key="1">
    <citation type="submission" date="2024-02" db="UniProtKB">
        <authorList>
            <consortium name="WormBaseParasite"/>
        </authorList>
    </citation>
    <scope>IDENTIFICATION</scope>
</reference>
<dbReference type="PANTHER" id="PTHR10836:SF76">
    <property type="entry name" value="GLYCERALDEHYDE-3-PHOSPHATE DEHYDROGENASE-RELATED"/>
    <property type="match status" value="1"/>
</dbReference>
<dbReference type="PANTHER" id="PTHR10836">
    <property type="entry name" value="GLYCERALDEHYDE 3-PHOSPHATE DEHYDROGENASE"/>
    <property type="match status" value="1"/>
</dbReference>
<dbReference type="SUPFAM" id="SSF51735">
    <property type="entry name" value="NAD(P)-binding Rossmann-fold domains"/>
    <property type="match status" value="1"/>
</dbReference>
<dbReference type="InterPro" id="IPR020828">
    <property type="entry name" value="GlycerAld_3-P_DH_NAD(P)-bd"/>
</dbReference>
<dbReference type="Gene3D" id="3.40.50.720">
    <property type="entry name" value="NAD(P)-binding Rossmann-like Domain"/>
    <property type="match status" value="2"/>
</dbReference>